<comment type="caution">
    <text evidence="3">The sequence shown here is derived from an EMBL/GenBank/DDBJ whole genome shotgun (WGS) entry which is preliminary data.</text>
</comment>
<sequence>MLNHHQNRKARWKTRWVTLLVTLLVKGIAVTLTGFCSLAFAAASDPLATSADRVGVGAQATSATTDTGEYIAWREWIIDSPEIAGFALNGSDGLVVGDLDNDGREDIVSVHESDSEYDSSEFDPDYIPDSEGHVRIAFAGATPSDWVNVTLAEGADSPAPEDADIADVNGDGFLDVIVAAELSHLIYLQNPGPDDARQGEAWERLILPMTKGNGSYIRVFFADLDGDNTPEVIAANKGAQRPGPGDLARSTPVSIFSVTGDPLVADAWHETVLGRYSVPQNAQPVDLDADGDLDIVVGSRGENRLAWFENRSSLEQLSFIEHAIGIVGGTASGFNLEYADLNNDGRTDIIGAIGTESLASSLGWLEQPKDKDSAWIHHPIGSLAPDAITGIVLTDIDGDGDSDAFVGSYSSGPREGDGEVTANDALGRLAWFENPGATKVISSVWPRHDVSRRKRGMFDKFIARDIDGDGDIDLLGTRGNSAPFDGVFWLEQQRTEEPSARFTPARQNESPEMPLP</sequence>
<dbReference type="SUPFAM" id="SSF69318">
    <property type="entry name" value="Integrin alpha N-terminal domain"/>
    <property type="match status" value="1"/>
</dbReference>
<organism evidence="3 4">
    <name type="scientific">OM182 bacterium BACL3 MAG-120507-bin80</name>
    <dbReference type="NCBI Taxonomy" id="1655577"/>
    <lineage>
        <taxon>Bacteria</taxon>
        <taxon>Pseudomonadati</taxon>
        <taxon>Pseudomonadota</taxon>
        <taxon>Gammaproteobacteria</taxon>
        <taxon>OMG group</taxon>
        <taxon>OM182 clade</taxon>
    </lineage>
</organism>
<evidence type="ECO:0000256" key="1">
    <source>
        <dbReference type="ARBA" id="ARBA00022729"/>
    </source>
</evidence>
<gene>
    <name evidence="3" type="ORF">ABR69_01050</name>
</gene>
<proteinExistence type="predicted"/>
<evidence type="ECO:0000313" key="3">
    <source>
        <dbReference type="EMBL" id="KRO69985.1"/>
    </source>
</evidence>
<dbReference type="Proteomes" id="UP000051934">
    <property type="component" value="Unassembled WGS sequence"/>
</dbReference>
<dbReference type="PANTHER" id="PTHR44103">
    <property type="entry name" value="PROPROTEIN CONVERTASE P"/>
    <property type="match status" value="1"/>
</dbReference>
<dbReference type="InterPro" id="IPR028994">
    <property type="entry name" value="Integrin_alpha_N"/>
</dbReference>
<name>A0A0R2S578_9GAMM</name>
<accession>A0A0R2S578</accession>
<dbReference type="EMBL" id="LIBB01000420">
    <property type="protein sequence ID" value="KRO69985.1"/>
    <property type="molecule type" value="Genomic_DNA"/>
</dbReference>
<evidence type="ECO:0000313" key="4">
    <source>
        <dbReference type="Proteomes" id="UP000051934"/>
    </source>
</evidence>
<evidence type="ECO:0008006" key="5">
    <source>
        <dbReference type="Google" id="ProtNLM"/>
    </source>
</evidence>
<dbReference type="Gene3D" id="2.130.10.130">
    <property type="entry name" value="Integrin alpha, N-terminal"/>
    <property type="match status" value="2"/>
</dbReference>
<dbReference type="InterPro" id="IPR013517">
    <property type="entry name" value="FG-GAP"/>
</dbReference>
<keyword evidence="1" id="KW-0732">Signal</keyword>
<reference evidence="3 4" key="1">
    <citation type="submission" date="2015-10" db="EMBL/GenBank/DDBJ databases">
        <title>Metagenome-Assembled Genomes uncover a global brackish microbiome.</title>
        <authorList>
            <person name="Hugerth L.W."/>
            <person name="Larsson J."/>
            <person name="Alneberg J."/>
            <person name="Lindh M.V."/>
            <person name="Legrand C."/>
            <person name="Pinhassi J."/>
            <person name="Andersson A.F."/>
        </authorList>
    </citation>
    <scope>NUCLEOTIDE SEQUENCE [LARGE SCALE GENOMIC DNA]</scope>
    <source>
        <strain evidence="3">BACL4 MAG-120507-bin80</strain>
    </source>
</reference>
<evidence type="ECO:0000256" key="2">
    <source>
        <dbReference type="SAM" id="MobiDB-lite"/>
    </source>
</evidence>
<dbReference type="Pfam" id="PF13517">
    <property type="entry name" value="FG-GAP_3"/>
    <property type="match status" value="2"/>
</dbReference>
<feature type="region of interest" description="Disordered" evidence="2">
    <location>
        <begin position="493"/>
        <end position="516"/>
    </location>
</feature>
<dbReference type="PANTHER" id="PTHR44103:SF1">
    <property type="entry name" value="PROPROTEIN CONVERTASE P"/>
    <property type="match status" value="1"/>
</dbReference>
<protein>
    <recommendedName>
        <fullName evidence="5">VCBS repeat-containing protein</fullName>
    </recommendedName>
</protein>
<dbReference type="AlphaFoldDB" id="A0A0R2S578"/>